<proteinExistence type="predicted"/>
<dbReference type="AlphaFoldDB" id="A0AA40EX46"/>
<name>A0AA40EX46_9PEZI</name>
<feature type="compositionally biased region" description="Polar residues" evidence="1">
    <location>
        <begin position="42"/>
        <end position="61"/>
    </location>
</feature>
<keyword evidence="3" id="KW-1185">Reference proteome</keyword>
<reference evidence="2" key="1">
    <citation type="submission" date="2023-06" db="EMBL/GenBank/DDBJ databases">
        <title>Genome-scale phylogeny and comparative genomics of the fungal order Sordariales.</title>
        <authorList>
            <consortium name="Lawrence Berkeley National Laboratory"/>
            <person name="Hensen N."/>
            <person name="Bonometti L."/>
            <person name="Westerberg I."/>
            <person name="Brannstrom I.O."/>
            <person name="Guillou S."/>
            <person name="Cros-Aarteil S."/>
            <person name="Calhoun S."/>
            <person name="Haridas S."/>
            <person name="Kuo A."/>
            <person name="Mondo S."/>
            <person name="Pangilinan J."/>
            <person name="Riley R."/>
            <person name="LaButti K."/>
            <person name="Andreopoulos B."/>
            <person name="Lipzen A."/>
            <person name="Chen C."/>
            <person name="Yanf M."/>
            <person name="Daum C."/>
            <person name="Ng V."/>
            <person name="Clum A."/>
            <person name="Steindorff A."/>
            <person name="Ohm R."/>
            <person name="Martin F."/>
            <person name="Silar P."/>
            <person name="Natvig D."/>
            <person name="Lalanne C."/>
            <person name="Gautier V."/>
            <person name="Ament-velasquez S.L."/>
            <person name="Kruys A."/>
            <person name="Hutchinson M.I."/>
            <person name="Powell A.J."/>
            <person name="Barry K."/>
            <person name="Miller A.N."/>
            <person name="Grigoriev I.V."/>
            <person name="Debuchy R."/>
            <person name="Gladieux P."/>
            <person name="Thoren M.H."/>
            <person name="Johannesson H."/>
        </authorList>
    </citation>
    <scope>NUCLEOTIDE SEQUENCE</scope>
    <source>
        <strain evidence="2">SMH3187-1</strain>
    </source>
</reference>
<dbReference type="Proteomes" id="UP001172155">
    <property type="component" value="Unassembled WGS sequence"/>
</dbReference>
<evidence type="ECO:0000313" key="3">
    <source>
        <dbReference type="Proteomes" id="UP001172155"/>
    </source>
</evidence>
<organism evidence="2 3">
    <name type="scientific">Schizothecium vesticola</name>
    <dbReference type="NCBI Taxonomy" id="314040"/>
    <lineage>
        <taxon>Eukaryota</taxon>
        <taxon>Fungi</taxon>
        <taxon>Dikarya</taxon>
        <taxon>Ascomycota</taxon>
        <taxon>Pezizomycotina</taxon>
        <taxon>Sordariomycetes</taxon>
        <taxon>Sordariomycetidae</taxon>
        <taxon>Sordariales</taxon>
        <taxon>Schizotheciaceae</taxon>
        <taxon>Schizothecium</taxon>
    </lineage>
</organism>
<dbReference type="EMBL" id="JAUKUD010000004">
    <property type="protein sequence ID" value="KAK0747125.1"/>
    <property type="molecule type" value="Genomic_DNA"/>
</dbReference>
<sequence length="108" mass="11586">MTTPSLPGRTLSTATKRAVALYRHQHQHLFAASAASAAMVSPSESLAQAQSTKAQQGQTEAGPSGFISLRTLELLAGQGGLGNMDFGEWHWTRHFWVEDAGDVDVHVL</sequence>
<feature type="region of interest" description="Disordered" evidence="1">
    <location>
        <begin position="41"/>
        <end position="62"/>
    </location>
</feature>
<evidence type="ECO:0000256" key="1">
    <source>
        <dbReference type="SAM" id="MobiDB-lite"/>
    </source>
</evidence>
<protein>
    <submittedName>
        <fullName evidence="2">Uncharacterized protein</fullName>
    </submittedName>
</protein>
<accession>A0AA40EX46</accession>
<gene>
    <name evidence="2" type="ORF">B0T18DRAFT_391449</name>
</gene>
<comment type="caution">
    <text evidence="2">The sequence shown here is derived from an EMBL/GenBank/DDBJ whole genome shotgun (WGS) entry which is preliminary data.</text>
</comment>
<evidence type="ECO:0000313" key="2">
    <source>
        <dbReference type="EMBL" id="KAK0747125.1"/>
    </source>
</evidence>